<feature type="transmembrane region" description="Helical" evidence="7">
    <location>
        <begin position="46"/>
        <end position="66"/>
    </location>
</feature>
<evidence type="ECO:0000256" key="1">
    <source>
        <dbReference type="ARBA" id="ARBA00004429"/>
    </source>
</evidence>
<dbReference type="InterPro" id="IPR004681">
    <property type="entry name" value="TRAP_DctM"/>
</dbReference>
<dbReference type="PANTHER" id="PTHR33362:SF7">
    <property type="entry name" value="SLL1103 PROTEIN"/>
    <property type="match status" value="1"/>
</dbReference>
<feature type="transmembrane region" description="Helical" evidence="7">
    <location>
        <begin position="109"/>
        <end position="141"/>
    </location>
</feature>
<evidence type="ECO:0000259" key="8">
    <source>
        <dbReference type="Pfam" id="PF06808"/>
    </source>
</evidence>
<keyword evidence="5 7" id="KW-1133">Transmembrane helix</keyword>
<keyword evidence="3 7" id="KW-0997">Cell inner membrane</keyword>
<feature type="transmembrane region" description="Helical" evidence="7">
    <location>
        <begin position="188"/>
        <end position="213"/>
    </location>
</feature>
<evidence type="ECO:0000313" key="10">
    <source>
        <dbReference type="Proteomes" id="UP001589628"/>
    </source>
</evidence>
<comment type="subunit">
    <text evidence="7">The complex comprises the extracytoplasmic solute receptor protein and the two transmembrane proteins.</text>
</comment>
<organism evidence="9 10">
    <name type="scientific">Balneatrix alpica</name>
    <dbReference type="NCBI Taxonomy" id="75684"/>
    <lineage>
        <taxon>Bacteria</taxon>
        <taxon>Pseudomonadati</taxon>
        <taxon>Pseudomonadota</taxon>
        <taxon>Gammaproteobacteria</taxon>
        <taxon>Oceanospirillales</taxon>
        <taxon>Balneatrichaceae</taxon>
        <taxon>Balneatrix</taxon>
    </lineage>
</organism>
<feature type="transmembrane region" description="Helical" evidence="7">
    <location>
        <begin position="243"/>
        <end position="276"/>
    </location>
</feature>
<keyword evidence="10" id="KW-1185">Reference proteome</keyword>
<name>A0ABV5ZDW0_9GAMM</name>
<dbReference type="InterPro" id="IPR010656">
    <property type="entry name" value="DctM"/>
</dbReference>
<feature type="transmembrane region" description="Helical" evidence="7">
    <location>
        <begin position="6"/>
        <end position="39"/>
    </location>
</feature>
<dbReference type="RefSeq" id="WP_027311435.1">
    <property type="nucleotide sequence ID" value="NZ_JBHLZN010000005.1"/>
</dbReference>
<accession>A0ABV5ZDW0</accession>
<feature type="transmembrane region" description="Helical" evidence="7">
    <location>
        <begin position="426"/>
        <end position="448"/>
    </location>
</feature>
<evidence type="ECO:0000256" key="7">
    <source>
        <dbReference type="RuleBase" id="RU369079"/>
    </source>
</evidence>
<dbReference type="Proteomes" id="UP001589628">
    <property type="component" value="Unassembled WGS sequence"/>
</dbReference>
<evidence type="ECO:0000256" key="6">
    <source>
        <dbReference type="ARBA" id="ARBA00023136"/>
    </source>
</evidence>
<feature type="transmembrane region" description="Helical" evidence="7">
    <location>
        <begin position="359"/>
        <end position="381"/>
    </location>
</feature>
<comment type="similarity">
    <text evidence="7">Belongs to the TRAP transporter large permease family.</text>
</comment>
<sequence length="462" mass="49463">MEANEILVIGMFLSFIVLLFTGIPVAWILGGVGVIFAGLGYLSDIYFDTITGIDYLTLGLVVNRLYKIMDNWILVALPMFIFMGIMLDKSGVAEKLMESMQELFGKVRGGLAITVTTIGIILAASTGIVGASVVLLAVMSLPAMLAQGYSRPLALGTIASAGTLGILIPPSIMLVIMADQLALSVGDLFMGAVIPGLMLGAFYIIYIAGVGIVSPKSAPLPKDAKPVTIWTVLKVFKSTLPTLALIVMVLGSIFVGIATPTEASGVGALGATLLAWYNKRLNFDVLKDVIKGSFNTTAYIFAIFIGATCFSLVMRELGGDELIESFLTGLPFGTYGIIAFILGVIFILGFFLDWIEITLIVLPLLAPVVKALGIDIDGYGVVDNPELVWFVMLVAMTLQTSFLTPPVGFSLFYLKGVCPPTIKLVEIYKGVIPFIIIQLIALLLLVVWPDLVVWLPAQTYAK</sequence>
<evidence type="ECO:0000256" key="2">
    <source>
        <dbReference type="ARBA" id="ARBA00022475"/>
    </source>
</evidence>
<comment type="subcellular location">
    <subcellularLocation>
        <location evidence="1 7">Cell inner membrane</location>
        <topology evidence="1 7">Multi-pass membrane protein</topology>
    </subcellularLocation>
</comment>
<feature type="domain" description="TRAP C4-dicarboxylate transport system permease DctM subunit" evidence="8">
    <location>
        <begin position="12"/>
        <end position="450"/>
    </location>
</feature>
<dbReference type="PANTHER" id="PTHR33362">
    <property type="entry name" value="SIALIC ACID TRAP TRANSPORTER PERMEASE PROTEIN SIAT-RELATED"/>
    <property type="match status" value="1"/>
</dbReference>
<evidence type="ECO:0000313" key="9">
    <source>
        <dbReference type="EMBL" id="MFB9887467.1"/>
    </source>
</evidence>
<dbReference type="PIRSF" id="PIRSF006066">
    <property type="entry name" value="HI0050"/>
    <property type="match status" value="1"/>
</dbReference>
<feature type="transmembrane region" description="Helical" evidence="7">
    <location>
        <begin position="72"/>
        <end position="88"/>
    </location>
</feature>
<feature type="transmembrane region" description="Helical" evidence="7">
    <location>
        <begin position="387"/>
        <end position="414"/>
    </location>
</feature>
<keyword evidence="6 7" id="KW-0472">Membrane</keyword>
<dbReference type="NCBIfam" id="TIGR00786">
    <property type="entry name" value="dctM"/>
    <property type="match status" value="1"/>
</dbReference>
<reference evidence="9 10" key="1">
    <citation type="submission" date="2024-09" db="EMBL/GenBank/DDBJ databases">
        <authorList>
            <person name="Sun Q."/>
            <person name="Mori K."/>
        </authorList>
    </citation>
    <scope>NUCLEOTIDE SEQUENCE [LARGE SCALE GENOMIC DNA]</scope>
    <source>
        <strain evidence="9 10">ATCC 51285</strain>
    </source>
</reference>
<feature type="transmembrane region" description="Helical" evidence="7">
    <location>
        <begin position="297"/>
        <end position="314"/>
    </location>
</feature>
<dbReference type="EMBL" id="JBHLZN010000005">
    <property type="protein sequence ID" value="MFB9887467.1"/>
    <property type="molecule type" value="Genomic_DNA"/>
</dbReference>
<evidence type="ECO:0000256" key="5">
    <source>
        <dbReference type="ARBA" id="ARBA00022989"/>
    </source>
</evidence>
<feature type="transmembrane region" description="Helical" evidence="7">
    <location>
        <begin position="153"/>
        <end position="176"/>
    </location>
</feature>
<keyword evidence="2" id="KW-1003">Cell membrane</keyword>
<proteinExistence type="inferred from homology"/>
<comment type="caution">
    <text evidence="9">The sequence shown here is derived from an EMBL/GenBank/DDBJ whole genome shotgun (WGS) entry which is preliminary data.</text>
</comment>
<comment type="function">
    <text evidence="7">Part of the tripartite ATP-independent periplasmic (TRAP) transport system.</text>
</comment>
<keyword evidence="7" id="KW-0813">Transport</keyword>
<evidence type="ECO:0000256" key="3">
    <source>
        <dbReference type="ARBA" id="ARBA00022519"/>
    </source>
</evidence>
<feature type="transmembrane region" description="Helical" evidence="7">
    <location>
        <begin position="334"/>
        <end position="352"/>
    </location>
</feature>
<evidence type="ECO:0000256" key="4">
    <source>
        <dbReference type="ARBA" id="ARBA00022692"/>
    </source>
</evidence>
<protein>
    <recommendedName>
        <fullName evidence="7">TRAP transporter large permease protein</fullName>
    </recommendedName>
</protein>
<gene>
    <name evidence="9" type="ORF">ACFFLH_13690</name>
</gene>
<keyword evidence="4 7" id="KW-0812">Transmembrane</keyword>
<dbReference type="Pfam" id="PF06808">
    <property type="entry name" value="DctM"/>
    <property type="match status" value="1"/>
</dbReference>